<proteinExistence type="predicted"/>
<feature type="compositionally biased region" description="Basic and acidic residues" evidence="1">
    <location>
        <begin position="176"/>
        <end position="191"/>
    </location>
</feature>
<accession>A0ABN9ZYQ5</accession>
<gene>
    <name evidence="2" type="ORF">MPIPNATIZW_LOCUS11679</name>
</gene>
<feature type="compositionally biased region" description="Basic residues" evidence="1">
    <location>
        <begin position="248"/>
        <end position="258"/>
    </location>
</feature>
<evidence type="ECO:0000313" key="2">
    <source>
        <dbReference type="EMBL" id="CAK6443373.1"/>
    </source>
</evidence>
<dbReference type="EMBL" id="OY882860">
    <property type="protein sequence ID" value="CAK6443373.1"/>
    <property type="molecule type" value="Genomic_DNA"/>
</dbReference>
<protein>
    <recommendedName>
        <fullName evidence="4">Basic proline-rich protein-like</fullName>
    </recommendedName>
</protein>
<feature type="region of interest" description="Disordered" evidence="1">
    <location>
        <begin position="38"/>
        <end position="197"/>
    </location>
</feature>
<evidence type="ECO:0008006" key="4">
    <source>
        <dbReference type="Google" id="ProtNLM"/>
    </source>
</evidence>
<dbReference type="Proteomes" id="UP001314169">
    <property type="component" value="Chromosome 3"/>
</dbReference>
<organism evidence="2 3">
    <name type="scientific">Pipistrellus nathusii</name>
    <name type="common">Nathusius' pipistrelle</name>
    <dbReference type="NCBI Taxonomy" id="59473"/>
    <lineage>
        <taxon>Eukaryota</taxon>
        <taxon>Metazoa</taxon>
        <taxon>Chordata</taxon>
        <taxon>Craniata</taxon>
        <taxon>Vertebrata</taxon>
        <taxon>Euteleostomi</taxon>
        <taxon>Mammalia</taxon>
        <taxon>Eutheria</taxon>
        <taxon>Laurasiatheria</taxon>
        <taxon>Chiroptera</taxon>
        <taxon>Yangochiroptera</taxon>
        <taxon>Vespertilionidae</taxon>
        <taxon>Pipistrellus</taxon>
    </lineage>
</organism>
<reference evidence="2" key="1">
    <citation type="submission" date="2023-12" db="EMBL/GenBank/DDBJ databases">
        <authorList>
            <person name="Brown T."/>
        </authorList>
    </citation>
    <scope>NUCLEOTIDE SEQUENCE</scope>
</reference>
<name>A0ABN9ZYQ5_PIPNA</name>
<keyword evidence="3" id="KW-1185">Reference proteome</keyword>
<feature type="region of interest" description="Disordered" evidence="1">
    <location>
        <begin position="219"/>
        <end position="258"/>
    </location>
</feature>
<sequence length="279" mass="29310">MALSPPLPSTPPIGLCVSAEASAEGLISRSLFTIAESARLSPNGPSPPPAPAAARSPAVRARPPGARPRPPRSPSRRGLERARGGPWARGGAPRRPEHGSFSPVVMWEPADRGAQPPRPPEMTSESFASHCLYLPGPAGSLPRRPLGQRVGGALPGDLHGQTGSPGMEAFGGAQEPRPKGPMESSRGDSRRGLSHSLPQPLHARLGRIAGGFPSSYRGGLSACGVRTETPQPLPANPPSPPPPPPQQQHHHHHHHTHKKIGYILNKAIRFLIRGLGCSV</sequence>
<evidence type="ECO:0000256" key="1">
    <source>
        <dbReference type="SAM" id="MobiDB-lite"/>
    </source>
</evidence>
<feature type="compositionally biased region" description="Low complexity" evidence="1">
    <location>
        <begin position="52"/>
        <end position="64"/>
    </location>
</feature>
<evidence type="ECO:0000313" key="3">
    <source>
        <dbReference type="Proteomes" id="UP001314169"/>
    </source>
</evidence>
<feature type="compositionally biased region" description="Low complexity" evidence="1">
    <location>
        <begin position="84"/>
        <end position="93"/>
    </location>
</feature>
<feature type="compositionally biased region" description="Pro residues" evidence="1">
    <location>
        <begin position="231"/>
        <end position="246"/>
    </location>
</feature>